<dbReference type="Pfam" id="PF13280">
    <property type="entry name" value="WYL"/>
    <property type="match status" value="1"/>
</dbReference>
<sequence length="284" mass="33520">MKDLIRVQKVLEAFKVKGELTVDYICSQLGDERGPISYETWNRLRKKLIEELNIPIVYNRLIKVYALNEVEENGERLDVLSLNKFIENYEVISLLMKKAGEDIDAIKYIEFEQQTCLYNINFFNTLLTALQRRLEVKLTHQSYRSIKAKESLVRPLYFKQYQNRWYLIAEVGEEFLSFGLDRIKQVELTQKKFKPRLDEAKALFSEIVGLNHSDSDRQRIVIEFAISQKPYVLSLPLHHTQSVIKEGKSTFQIEIWVRPNYELQQQIQKYGNFAKVVEGDWVCL</sequence>
<reference evidence="3" key="1">
    <citation type="submission" date="2016-10" db="EMBL/GenBank/DDBJ databases">
        <authorList>
            <person name="Varghese N."/>
            <person name="Submissions S."/>
        </authorList>
    </citation>
    <scope>NUCLEOTIDE SEQUENCE [LARGE SCALE GENOMIC DNA]</scope>
    <source>
        <strain evidence="3">DSM 23313</strain>
    </source>
</reference>
<accession>A0A1G8FLN7</accession>
<dbReference type="RefSeq" id="WP_090409617.1">
    <property type="nucleotide sequence ID" value="NZ_FNDQ01000017.1"/>
</dbReference>
<feature type="domain" description="WYL" evidence="1">
    <location>
        <begin position="122"/>
        <end position="188"/>
    </location>
</feature>
<evidence type="ECO:0000313" key="2">
    <source>
        <dbReference type="EMBL" id="SDH82916.1"/>
    </source>
</evidence>
<name>A0A1G8FLN7_9FLAO</name>
<dbReference type="Proteomes" id="UP000243588">
    <property type="component" value="Unassembled WGS sequence"/>
</dbReference>
<evidence type="ECO:0000313" key="3">
    <source>
        <dbReference type="Proteomes" id="UP000243588"/>
    </source>
</evidence>
<dbReference type="AlphaFoldDB" id="A0A1G8FLN7"/>
<dbReference type="PANTHER" id="PTHR34580:SF9">
    <property type="entry name" value="SLL5097 PROTEIN"/>
    <property type="match status" value="1"/>
</dbReference>
<keyword evidence="3" id="KW-1185">Reference proteome</keyword>
<protein>
    <submittedName>
        <fullName evidence="2">WYL domain-containing protein</fullName>
    </submittedName>
</protein>
<dbReference type="InterPro" id="IPR026881">
    <property type="entry name" value="WYL_dom"/>
</dbReference>
<evidence type="ECO:0000259" key="1">
    <source>
        <dbReference type="Pfam" id="PF13280"/>
    </source>
</evidence>
<gene>
    <name evidence="2" type="ORF">SAMN05421818_11756</name>
</gene>
<dbReference type="PANTHER" id="PTHR34580">
    <property type="match status" value="1"/>
</dbReference>
<dbReference type="PROSITE" id="PS52050">
    <property type="entry name" value="WYL"/>
    <property type="match status" value="1"/>
</dbReference>
<dbReference type="EMBL" id="FNDQ01000017">
    <property type="protein sequence ID" value="SDH82916.1"/>
    <property type="molecule type" value="Genomic_DNA"/>
</dbReference>
<organism evidence="2 3">
    <name type="scientific">Myroides phaeus</name>
    <dbReference type="NCBI Taxonomy" id="702745"/>
    <lineage>
        <taxon>Bacteria</taxon>
        <taxon>Pseudomonadati</taxon>
        <taxon>Bacteroidota</taxon>
        <taxon>Flavobacteriia</taxon>
        <taxon>Flavobacteriales</taxon>
        <taxon>Flavobacteriaceae</taxon>
        <taxon>Myroides</taxon>
    </lineage>
</organism>
<dbReference type="InterPro" id="IPR051534">
    <property type="entry name" value="CBASS_pafABC_assoc_protein"/>
</dbReference>
<proteinExistence type="predicted"/>
<dbReference type="STRING" id="702745.SAMN05421818_11756"/>